<proteinExistence type="predicted"/>
<reference evidence="1" key="1">
    <citation type="submission" date="2024-07" db="EMBL/GenBank/DDBJ databases">
        <authorList>
            <person name="Yu S.T."/>
        </authorList>
    </citation>
    <scope>NUCLEOTIDE SEQUENCE</scope>
    <source>
        <strain evidence="1">R41</strain>
    </source>
</reference>
<name>A0AB39RFT3_9ACTN</name>
<gene>
    <name evidence="1" type="ORF">AB5J53_19045</name>
</gene>
<dbReference type="EMBL" id="CP163443">
    <property type="protein sequence ID" value="XDQ53609.1"/>
    <property type="molecule type" value="Genomic_DNA"/>
</dbReference>
<dbReference type="RefSeq" id="WP_369246860.1">
    <property type="nucleotide sequence ID" value="NZ_CP163443.1"/>
</dbReference>
<accession>A0AB39RFT3</accession>
<dbReference type="AlphaFoldDB" id="A0AB39RFT3"/>
<organism evidence="1">
    <name type="scientific">Streptomyces sp. R41</name>
    <dbReference type="NCBI Taxonomy" id="3238632"/>
    <lineage>
        <taxon>Bacteria</taxon>
        <taxon>Bacillati</taxon>
        <taxon>Actinomycetota</taxon>
        <taxon>Actinomycetes</taxon>
        <taxon>Kitasatosporales</taxon>
        <taxon>Streptomycetaceae</taxon>
        <taxon>Streptomyces</taxon>
    </lineage>
</organism>
<protein>
    <submittedName>
        <fullName evidence="1">Uncharacterized protein</fullName>
    </submittedName>
</protein>
<sequence>MIEQGYNDFLFSSREMSSFELAINAAKTEAEVMKILQDYDLTEKDFPDGRIPGLPPDEFPTI</sequence>
<evidence type="ECO:0000313" key="1">
    <source>
        <dbReference type="EMBL" id="XDQ53609.1"/>
    </source>
</evidence>